<feature type="coiled-coil region" evidence="1">
    <location>
        <begin position="1875"/>
        <end position="1909"/>
    </location>
</feature>
<dbReference type="GeneID" id="39869025"/>
<evidence type="ECO:0000313" key="4">
    <source>
        <dbReference type="Proteomes" id="UP000219813"/>
    </source>
</evidence>
<dbReference type="OrthoDB" id="372678at2759"/>
<feature type="compositionally biased region" description="Low complexity" evidence="2">
    <location>
        <begin position="1052"/>
        <end position="1061"/>
    </location>
</feature>
<feature type="compositionally biased region" description="Basic and acidic residues" evidence="2">
    <location>
        <begin position="1066"/>
        <end position="1077"/>
    </location>
</feature>
<dbReference type="KEGG" id="pmal:PMUG01_09049700"/>
<dbReference type="RefSeq" id="XP_028861817.1">
    <property type="nucleotide sequence ID" value="XM_029005204.1"/>
</dbReference>
<feature type="compositionally biased region" description="Polar residues" evidence="2">
    <location>
        <begin position="1097"/>
        <end position="1108"/>
    </location>
</feature>
<reference evidence="3 4" key="1">
    <citation type="submission" date="2016-06" db="EMBL/GenBank/DDBJ databases">
        <authorList>
            <consortium name="Pathogen Informatics"/>
        </authorList>
    </citation>
    <scope>NUCLEOTIDE SEQUENCE [LARGE SCALE GENOMIC DNA]</scope>
</reference>
<dbReference type="Proteomes" id="UP000219813">
    <property type="component" value="Chromosome 9"/>
</dbReference>
<accession>A0A1D3PCC1</accession>
<sequence length="2198" mass="256970">MPILDKIYSNCIKDENGNREKTRINCAKKLDSSKERITHITHYSFSNSMCCLSYNNTLTRSGNEEDEIENFEMLENVENVENMEYGEITENEENLEDLERCSDIMGKHNYPVSVIEDSTSYIFEDIKRTKININNNDDAYLHKSLNSFLKRVNYNNIIRLFQKKIFHFKNLSNESLYIQNGECKENTKNCRIANNFKNYKKNDSLKRLSGETLLRSPFHQPQNNNSISNLKIINASYSSFFRRRKIAKKLLLLLNKKKMIDEKVSTKMWSKVIKKNKYTLFRKKRRKKEKIFTNESNERPQRKKEKIHKGKQCLNERNENSTFTKMVKKNDTNEGATRDHANILREHRGNSTILASSVNSANSVNSVNSANSANSVSSANSVDCVHFSNGLTLSKCSTKVSNIIEEEGKQNTPFVNVHRNIIDSYLNNEELTIFSADNFVASDFCVNSFTENTFISNYFSINESIKELISNCNKILNNNVLHNGLDNRTVIDSSMSTQSTTSNSCDSISSREENYFRGRETIYDIIPLSMENGTTEHSNLVQNNSINRIYKLTEKHICDTVNIKDCIQNENHDDESFRMNMNLDMHLNVTTDLRPNVHTNVPEDFSKNVASRFSKNEVPAHKGSLTREESYVYKDQVELVLNNLTSTKFDIFEEQRNVNKYEAHPNSDVSIGEDVREHENINLGKSTQIEKDTVYVPFLLKRSHSGSADRLEGNDSDNRTNRLNKTNTHNEYNEYNEYNKRYRMNRKDGTAEHAIFPSLHFNLSLPYFSSYVCLSNVHQKTTNVQVKKKKKKKGTILHFCYTKNKISIFNKGRKQNRKFKKSTIFKNNNRKNFTIYDKNILKKKKKKNFTNQNNMLKEKKKWLQEYMNSKYHKKNMHNIICTKRKKLNNQLMIIAPCQHDINKNIVENGINNNDDICNLGKRNGSDNVIRANLEDMSNQDKRENSVKATNKRVEAVCCTKKKVCTNNNRRYSTASAYGNGHQDAHPNGITEFSNYSNDYSDKCSSDCTDNCCPSRYIGRFSSKQMDGDIGSRTYKAAKDKSSHPITAHTKSNRSSRNSNSNTVMISKEKDENGDNKKKSNRKYNKLPTAQLDVDPTLHNTSCSQQNVTNKHERSVSSVYIKMEHMLNHLISLKKDNKRNINLTITSKGECKSSVGDYSITCNMESRKGVSTTDGRKKSTQCNKSKMVNKQKNKIPRSEVSQTNNSEYIKKLVVEIKLKKCKENVFVYLYAENEVKICKFAVDLDILEEHSKMFKIMIVNEEEKSGSFKKDDIIKKYCNGLSSRAEKEHIYEMVSSCLNVENFLALFTFVRVKNKMNKFSIEVNDIIVQINNMNIHMNDILVAISNLIPILQLLSNKKNTTIIGIKRKLMNFFLHLTNIYSAIFQLVKSQSSALSFIKYNHQIVKGYIYFVKTFSSYLFEGVIEIQSSYMQIKDINNNIIQDYLNEEQVNFFSNFFTKLISYLNVHFKKLFIFKNILDIYLIELKNFKKYYKEYIYNKFTIFVSSKCPYDLLLFSFLVKCKCLCQLSLRNICSNLNINKFHKYKNVYSLLLNRKLKYNILKKVKIVAQEELYIELKNILFSKELNAIVTNSIHNELIEKDKVKRNAERTLDINIYNNSLPDNTHYAKINKCIELRKNEHPKNEHPKNEHPKNEHPKNEHPKNKHAKNEHAKNEHAKNEHAKNEHPKNEHPKNEHPKNKHPQKEHPQKEHPKSEHPKNEHPKNEHSQKEHPQNEHPKSELPKYEPPKNELQKSKEASKRLKLKFKGKNVLPNHGVSSYVMPTHSISPSFPFINYKNTKNDENTNNILKTSNSLKFVKNIRRFLDISSFFTYDDFSVRKNYSSDKNMRTEKNELSKTSIIAKNQHVKRYYNTEECSFKLTVEKKKERLTKEINRLKKTFKKYEQKMENEQEERKIKCIINRSYHSKKKMNFTSLSDEYTYHNFIGKDKKKRNNYGTNKSTLGGRSNERAELIQIEEKKKKKKNQDVLVNCYEQSGKMQQKMMSESCERKKKKKKIKENIQNIKDIEKKYKELKQNEKKEKFIKKLNEWKLKKMTKRININLLKIRRLKNTKQDSFTSLVKKDINGFATRIKYKINDPEKYIIMDESSNTLNEAINITDEKCKTMNEAYNVFKNECISELTKIANLNKKDANNCEETEKIKYKFSDYSFKLNQIKGESPLHEPKNASYIIKKVIINAKTQIC</sequence>
<evidence type="ECO:0000256" key="2">
    <source>
        <dbReference type="SAM" id="MobiDB-lite"/>
    </source>
</evidence>
<gene>
    <name evidence="3" type="primary">PmUG01_09049700</name>
    <name evidence="3" type="ORF">PMUG01_09049700</name>
</gene>
<protein>
    <submittedName>
        <fullName evidence="3">Uncharacterized protein</fullName>
    </submittedName>
</protein>
<dbReference type="VEuPathDB" id="PlasmoDB:PmUG01_09049700"/>
<proteinExistence type="predicted"/>
<feature type="region of interest" description="Disordered" evidence="2">
    <location>
        <begin position="706"/>
        <end position="731"/>
    </location>
</feature>
<feature type="compositionally biased region" description="Basic and acidic residues" evidence="2">
    <location>
        <begin position="707"/>
        <end position="720"/>
    </location>
</feature>
<feature type="region of interest" description="Disordered" evidence="2">
    <location>
        <begin position="1034"/>
        <end position="1109"/>
    </location>
</feature>
<keyword evidence="1" id="KW-0175">Coiled coil</keyword>
<organism evidence="3 4">
    <name type="scientific">Plasmodium malariae</name>
    <dbReference type="NCBI Taxonomy" id="5858"/>
    <lineage>
        <taxon>Eukaryota</taxon>
        <taxon>Sar</taxon>
        <taxon>Alveolata</taxon>
        <taxon>Apicomplexa</taxon>
        <taxon>Aconoidasida</taxon>
        <taxon>Haemosporida</taxon>
        <taxon>Plasmodiidae</taxon>
        <taxon>Plasmodium</taxon>
        <taxon>Plasmodium (Plasmodium)</taxon>
    </lineage>
</organism>
<feature type="region of interest" description="Disordered" evidence="2">
    <location>
        <begin position="1636"/>
        <end position="1753"/>
    </location>
</feature>
<feature type="coiled-coil region" evidence="1">
    <location>
        <begin position="2005"/>
        <end position="2036"/>
    </location>
</feature>
<feature type="region of interest" description="Disordered" evidence="2">
    <location>
        <begin position="1168"/>
        <end position="1198"/>
    </location>
</feature>
<dbReference type="EMBL" id="LT594630">
    <property type="protein sequence ID" value="SCN12921.1"/>
    <property type="molecule type" value="Genomic_DNA"/>
</dbReference>
<evidence type="ECO:0000313" key="3">
    <source>
        <dbReference type="EMBL" id="SCN12921.1"/>
    </source>
</evidence>
<name>A0A1D3PCC1_PLAMA</name>
<dbReference type="OMA" id="KNEHPKN"/>
<keyword evidence="4" id="KW-1185">Reference proteome</keyword>
<evidence type="ECO:0000256" key="1">
    <source>
        <dbReference type="SAM" id="Coils"/>
    </source>
</evidence>